<comment type="caution">
    <text evidence="1">The sequence shown here is derived from an EMBL/GenBank/DDBJ whole genome shotgun (WGS) entry which is preliminary data.</text>
</comment>
<evidence type="ECO:0000313" key="1">
    <source>
        <dbReference type="EMBL" id="MCC0175524.1"/>
    </source>
</evidence>
<organism evidence="1 2">
    <name type="scientific">Waterburya agarophytonicola KI4</name>
    <dbReference type="NCBI Taxonomy" id="2874699"/>
    <lineage>
        <taxon>Bacteria</taxon>
        <taxon>Bacillati</taxon>
        <taxon>Cyanobacteriota</taxon>
        <taxon>Cyanophyceae</taxon>
        <taxon>Pleurocapsales</taxon>
        <taxon>Hyellaceae</taxon>
        <taxon>Waterburya</taxon>
        <taxon>Waterburya agarophytonicola</taxon>
    </lineage>
</organism>
<keyword evidence="2" id="KW-1185">Reference proteome</keyword>
<protein>
    <submittedName>
        <fullName evidence="1">DUF1816 domain-containing protein</fullName>
    </submittedName>
</protein>
<dbReference type="AlphaFoldDB" id="A0A964BM07"/>
<dbReference type="InterPro" id="IPR014945">
    <property type="entry name" value="DUF1816"/>
</dbReference>
<evidence type="ECO:0000313" key="2">
    <source>
        <dbReference type="Proteomes" id="UP000729733"/>
    </source>
</evidence>
<dbReference type="RefSeq" id="WP_229638527.1">
    <property type="nucleotide sequence ID" value="NZ_JADWDC010000002.1"/>
</dbReference>
<sequence>MFLKSFTNRLKTISTSIIKYKFTIPYWVRIATEKPKCLYYFGPFSSRTEAKAMQHGYVEDLIAEKAIGIGIKIQRYLPTQLTITEEESLVE</sequence>
<reference evidence="1" key="1">
    <citation type="journal article" date="2021" name="Antonie Van Leeuwenhoek">
        <title>Draft genome and description of Waterburya agarophytonicola gen. nov. sp. nov. (Pleurocapsales, Cyanobacteria): a seaweed symbiont.</title>
        <authorList>
            <person name="Bonthond G."/>
            <person name="Shalygin S."/>
            <person name="Bayer T."/>
            <person name="Weinberger F."/>
        </authorList>
    </citation>
    <scope>NUCLEOTIDE SEQUENCE</scope>
    <source>
        <strain evidence="1">KI4</strain>
    </source>
</reference>
<accession>A0A964BM07</accession>
<dbReference type="Pfam" id="PF08846">
    <property type="entry name" value="DUF1816"/>
    <property type="match status" value="1"/>
</dbReference>
<gene>
    <name evidence="1" type="ORF">I4641_00825</name>
</gene>
<dbReference type="EMBL" id="JADWDC010000002">
    <property type="protein sequence ID" value="MCC0175524.1"/>
    <property type="molecule type" value="Genomic_DNA"/>
</dbReference>
<name>A0A964BM07_9CYAN</name>
<proteinExistence type="predicted"/>
<dbReference type="Proteomes" id="UP000729733">
    <property type="component" value="Unassembled WGS sequence"/>
</dbReference>